<reference evidence="1" key="1">
    <citation type="submission" date="2019-08" db="EMBL/GenBank/DDBJ databases">
        <authorList>
            <person name="Kucharzyk K."/>
            <person name="Murdoch R.W."/>
            <person name="Higgins S."/>
            <person name="Loffler F."/>
        </authorList>
    </citation>
    <scope>NUCLEOTIDE SEQUENCE</scope>
</reference>
<organism evidence="1">
    <name type="scientific">bioreactor metagenome</name>
    <dbReference type="NCBI Taxonomy" id="1076179"/>
    <lineage>
        <taxon>unclassified sequences</taxon>
        <taxon>metagenomes</taxon>
        <taxon>ecological metagenomes</taxon>
    </lineage>
</organism>
<accession>A0A645DWP8</accession>
<comment type="caution">
    <text evidence="1">The sequence shown here is derived from an EMBL/GenBank/DDBJ whole genome shotgun (WGS) entry which is preliminary data.</text>
</comment>
<name>A0A645DWP8_9ZZZZ</name>
<dbReference type="EMBL" id="VSSQ01040479">
    <property type="protein sequence ID" value="MPM93741.1"/>
    <property type="molecule type" value="Genomic_DNA"/>
</dbReference>
<protein>
    <submittedName>
        <fullName evidence="1">Uncharacterized protein</fullName>
    </submittedName>
</protein>
<dbReference type="AlphaFoldDB" id="A0A645DWP8"/>
<evidence type="ECO:0000313" key="1">
    <source>
        <dbReference type="EMBL" id="MPM93741.1"/>
    </source>
</evidence>
<gene>
    <name evidence="1" type="ORF">SDC9_140883</name>
</gene>
<sequence length="262" mass="28808">MNHLVGEHIRDALRKATGHQMVFQDDEAVRVVGALLDEVHIDRLESEDVDHAHRDALIGHRGCRLHGLGDHLPMAEQRDVGALAGDDASADADIELVKVVDDSVLLADTGADVQGPGQRHGLLQHLSDHHGITDRHDRHVHQRAHQPQVLDGVVRGAAVALQATVRPDDAHRKVRITHIGAHLLECPHAQEGQHARHDADIALVSQSGGHADSCLLGQTHVDEPFRESFPELHQRRADIRGDCPQIRMLLTQLSKGLTRHRA</sequence>
<proteinExistence type="predicted"/>